<dbReference type="InterPro" id="IPR011008">
    <property type="entry name" value="Dimeric_a/b-barrel"/>
</dbReference>
<proteinExistence type="predicted"/>
<sequence>MSAGESGPPSRVCRALVWQAGPVIAIIRYSVPEERAAAFLEDAEGILDLFAAQPGYVRGRVARAVDEPGLWALVSEWEGAGFYRRALSAARMAMYPLMTLMINEPTAFEEVYPADG</sequence>
<protein>
    <submittedName>
        <fullName evidence="2">Quinol monooxygenase YgiN</fullName>
    </submittedName>
</protein>
<organism evidence="2 3">
    <name type="scientific">Thermostaphylospora chromogena</name>
    <dbReference type="NCBI Taxonomy" id="35622"/>
    <lineage>
        <taxon>Bacteria</taxon>
        <taxon>Bacillati</taxon>
        <taxon>Actinomycetota</taxon>
        <taxon>Actinomycetes</taxon>
        <taxon>Streptosporangiales</taxon>
        <taxon>Thermomonosporaceae</taxon>
        <taxon>Thermostaphylospora</taxon>
    </lineage>
</organism>
<dbReference type="GO" id="GO:0004497">
    <property type="term" value="F:monooxygenase activity"/>
    <property type="evidence" value="ECO:0007669"/>
    <property type="project" value="UniProtKB-KW"/>
</dbReference>
<evidence type="ECO:0000313" key="3">
    <source>
        <dbReference type="Proteomes" id="UP000217103"/>
    </source>
</evidence>
<name>A0A1H1FSI0_9ACTN</name>
<dbReference type="AlphaFoldDB" id="A0A1H1FSI0"/>
<keyword evidence="2" id="KW-0503">Monooxygenase</keyword>
<dbReference type="Pfam" id="PF03992">
    <property type="entry name" value="ABM"/>
    <property type="match status" value="1"/>
</dbReference>
<gene>
    <name evidence="2" type="ORF">SAMN04489764_3135</name>
</gene>
<keyword evidence="3" id="KW-1185">Reference proteome</keyword>
<evidence type="ECO:0000313" key="2">
    <source>
        <dbReference type="EMBL" id="SDR03496.1"/>
    </source>
</evidence>
<dbReference type="SUPFAM" id="SSF54909">
    <property type="entry name" value="Dimeric alpha+beta barrel"/>
    <property type="match status" value="1"/>
</dbReference>
<dbReference type="InterPro" id="IPR007138">
    <property type="entry name" value="ABM_dom"/>
</dbReference>
<accession>A0A1H1FSI0</accession>
<dbReference type="Proteomes" id="UP000217103">
    <property type="component" value="Unassembled WGS sequence"/>
</dbReference>
<feature type="domain" description="ABM" evidence="1">
    <location>
        <begin position="22"/>
        <end position="78"/>
    </location>
</feature>
<dbReference type="Gene3D" id="3.30.70.100">
    <property type="match status" value="1"/>
</dbReference>
<reference evidence="2 3" key="1">
    <citation type="submission" date="2016-10" db="EMBL/GenBank/DDBJ databases">
        <authorList>
            <person name="de Groot N.N."/>
        </authorList>
    </citation>
    <scope>NUCLEOTIDE SEQUENCE [LARGE SCALE GENOMIC DNA]</scope>
    <source>
        <strain evidence="2 3">DSM 43794</strain>
    </source>
</reference>
<keyword evidence="2" id="KW-0560">Oxidoreductase</keyword>
<dbReference type="EMBL" id="FNKK01000002">
    <property type="protein sequence ID" value="SDR03496.1"/>
    <property type="molecule type" value="Genomic_DNA"/>
</dbReference>
<dbReference type="STRING" id="35622.SAMN04489764_3135"/>
<evidence type="ECO:0000259" key="1">
    <source>
        <dbReference type="Pfam" id="PF03992"/>
    </source>
</evidence>